<protein>
    <recommendedName>
        <fullName evidence="6">RNI-like protein</fullName>
    </recommendedName>
</protein>
<dbReference type="OrthoDB" id="20421at2759"/>
<accession>A0A2P6NRT2</accession>
<dbReference type="PANTHER" id="PTHR24113">
    <property type="entry name" value="RAN GTPASE-ACTIVATING PROTEIN 1"/>
    <property type="match status" value="1"/>
</dbReference>
<evidence type="ECO:0008006" key="6">
    <source>
        <dbReference type="Google" id="ProtNLM"/>
    </source>
</evidence>
<reference evidence="4 5" key="1">
    <citation type="journal article" date="2018" name="Genome Biol. Evol.">
        <title>Multiple Roots of Fruiting Body Formation in Amoebozoa.</title>
        <authorList>
            <person name="Hillmann F."/>
            <person name="Forbes G."/>
            <person name="Novohradska S."/>
            <person name="Ferling I."/>
            <person name="Riege K."/>
            <person name="Groth M."/>
            <person name="Westermann M."/>
            <person name="Marz M."/>
            <person name="Spaller T."/>
            <person name="Winckler T."/>
            <person name="Schaap P."/>
            <person name="Glockner G."/>
        </authorList>
    </citation>
    <scope>NUCLEOTIDE SEQUENCE [LARGE SCALE GENOMIC DNA]</scope>
    <source>
        <strain evidence="4 5">Jena</strain>
    </source>
</reference>
<dbReference type="Proteomes" id="UP000241769">
    <property type="component" value="Unassembled WGS sequence"/>
</dbReference>
<dbReference type="AlphaFoldDB" id="A0A2P6NRT2"/>
<evidence type="ECO:0000256" key="2">
    <source>
        <dbReference type="ARBA" id="ARBA00022614"/>
    </source>
</evidence>
<dbReference type="InterPro" id="IPR001611">
    <property type="entry name" value="Leu-rich_rpt"/>
</dbReference>
<proteinExistence type="predicted"/>
<evidence type="ECO:0000313" key="5">
    <source>
        <dbReference type="Proteomes" id="UP000241769"/>
    </source>
</evidence>
<dbReference type="GO" id="GO:0005829">
    <property type="term" value="C:cytosol"/>
    <property type="evidence" value="ECO:0007669"/>
    <property type="project" value="TreeGrafter"/>
</dbReference>
<keyword evidence="1" id="KW-0343">GTPase activation</keyword>
<sequence>MECTDLRSYLKHPNAWNRLQQVYGAGDTGATKIAETLSDPTSQLEYLDLSINEITDVGVQAIAVSLKHNRRLHTLRLWRNNIGPLGAKALADHLQSNDKLSSLDLWSNNIGDEGAGYLSRARLPHITSIDLSANSITMAGIWEIVQGLRHNPIKELRISSNGIGDEGTRIVAEGLHGNATVTLLTLSVSNIGDAGAIALATMLERNSTLTSLSLHVNRIGDAGAIALGKALEKNRTLTYLDLSVNNIGNEGYASLRRFPININTNANPRIERGGIVDELYGIYNDAYNTLGTTYNEKCNVIRYAWIVMGWTVLNILNLISSVSKKDPTEVARLLLRHPWMTSSADNKTHRHKIMGPSEKR</sequence>
<comment type="caution">
    <text evidence="4">The sequence shown here is derived from an EMBL/GenBank/DDBJ whole genome shotgun (WGS) entry which is preliminary data.</text>
</comment>
<dbReference type="GO" id="GO:0005096">
    <property type="term" value="F:GTPase activator activity"/>
    <property type="evidence" value="ECO:0007669"/>
    <property type="project" value="UniProtKB-KW"/>
</dbReference>
<dbReference type="InterPro" id="IPR032675">
    <property type="entry name" value="LRR_dom_sf"/>
</dbReference>
<dbReference type="GO" id="GO:0048471">
    <property type="term" value="C:perinuclear region of cytoplasm"/>
    <property type="evidence" value="ECO:0007669"/>
    <property type="project" value="TreeGrafter"/>
</dbReference>
<dbReference type="InterPro" id="IPR027038">
    <property type="entry name" value="RanGap"/>
</dbReference>
<dbReference type="PANTHER" id="PTHR24113:SF12">
    <property type="entry name" value="RAN GTPASE-ACTIVATING PROTEIN 1"/>
    <property type="match status" value="1"/>
</dbReference>
<evidence type="ECO:0000256" key="1">
    <source>
        <dbReference type="ARBA" id="ARBA00022468"/>
    </source>
</evidence>
<dbReference type="GO" id="GO:0006913">
    <property type="term" value="P:nucleocytoplasmic transport"/>
    <property type="evidence" value="ECO:0007669"/>
    <property type="project" value="TreeGrafter"/>
</dbReference>
<dbReference type="STRING" id="1890364.A0A2P6NRT2"/>
<dbReference type="InParanoid" id="A0A2P6NRT2"/>
<dbReference type="EMBL" id="MDYQ01000028">
    <property type="protein sequence ID" value="PRP86665.1"/>
    <property type="molecule type" value="Genomic_DNA"/>
</dbReference>
<dbReference type="SUPFAM" id="SSF52047">
    <property type="entry name" value="RNI-like"/>
    <property type="match status" value="1"/>
</dbReference>
<keyword evidence="2" id="KW-0433">Leucine-rich repeat</keyword>
<dbReference type="SMART" id="SM00368">
    <property type="entry name" value="LRR_RI"/>
    <property type="match status" value="8"/>
</dbReference>
<gene>
    <name evidence="4" type="ORF">PROFUN_05144</name>
</gene>
<dbReference type="GO" id="GO:0005634">
    <property type="term" value="C:nucleus"/>
    <property type="evidence" value="ECO:0007669"/>
    <property type="project" value="TreeGrafter"/>
</dbReference>
<dbReference type="Gene3D" id="3.80.10.10">
    <property type="entry name" value="Ribonuclease Inhibitor"/>
    <property type="match status" value="2"/>
</dbReference>
<evidence type="ECO:0000256" key="3">
    <source>
        <dbReference type="ARBA" id="ARBA00022737"/>
    </source>
</evidence>
<dbReference type="GO" id="GO:0031267">
    <property type="term" value="F:small GTPase binding"/>
    <property type="evidence" value="ECO:0007669"/>
    <property type="project" value="TreeGrafter"/>
</dbReference>
<name>A0A2P6NRT2_9EUKA</name>
<evidence type="ECO:0000313" key="4">
    <source>
        <dbReference type="EMBL" id="PRP86665.1"/>
    </source>
</evidence>
<organism evidence="4 5">
    <name type="scientific">Planoprotostelium fungivorum</name>
    <dbReference type="NCBI Taxonomy" id="1890364"/>
    <lineage>
        <taxon>Eukaryota</taxon>
        <taxon>Amoebozoa</taxon>
        <taxon>Evosea</taxon>
        <taxon>Variosea</taxon>
        <taxon>Cavosteliida</taxon>
        <taxon>Cavosteliaceae</taxon>
        <taxon>Planoprotostelium</taxon>
    </lineage>
</organism>
<dbReference type="Pfam" id="PF13516">
    <property type="entry name" value="LRR_6"/>
    <property type="match status" value="7"/>
</dbReference>
<keyword evidence="5" id="KW-1185">Reference proteome</keyword>
<keyword evidence="3" id="KW-0677">Repeat</keyword>